<name>A0A1M4YLA0_9BACE</name>
<reference evidence="3" key="1">
    <citation type="submission" date="2016-11" db="EMBL/GenBank/DDBJ databases">
        <authorList>
            <person name="Varghese N."/>
            <person name="Submissions S."/>
        </authorList>
    </citation>
    <scope>NUCLEOTIDE SEQUENCE [LARGE SCALE GENOMIC DNA]</scope>
    <source>
        <strain evidence="3">DSM 26991</strain>
    </source>
</reference>
<dbReference type="STRING" id="1297750.SAMN05444405_10517"/>
<keyword evidence="1" id="KW-1133">Transmembrane helix</keyword>
<feature type="transmembrane region" description="Helical" evidence="1">
    <location>
        <begin position="112"/>
        <end position="134"/>
    </location>
</feature>
<keyword evidence="1" id="KW-0812">Transmembrane</keyword>
<keyword evidence="3" id="KW-1185">Reference proteome</keyword>
<accession>A0A1M4YLA0</accession>
<dbReference type="EMBL" id="FQTV01000005">
    <property type="protein sequence ID" value="SHF06530.1"/>
    <property type="molecule type" value="Genomic_DNA"/>
</dbReference>
<dbReference type="AlphaFoldDB" id="A0A1M4YLA0"/>
<sequence>MRSLAFQPVNLSLSNYRSYLLSIAFIAGNLILPQICHLVPDGGKMLLPIYFFTLIASYKFGIRIGLITALLSPLCNHLLFGMPPIGALPVLLIKSSLLAVAAAWIAQRSKKVSLFLIAVTVIAYQFIGSIAEYIISGSLPMALQDITLGFPGMIIQIVFGWLILKSLAKYEC</sequence>
<organism evidence="2 3">
    <name type="scientific">Bacteroides luti</name>
    <dbReference type="NCBI Taxonomy" id="1297750"/>
    <lineage>
        <taxon>Bacteria</taxon>
        <taxon>Pseudomonadati</taxon>
        <taxon>Bacteroidota</taxon>
        <taxon>Bacteroidia</taxon>
        <taxon>Bacteroidales</taxon>
        <taxon>Bacteroidaceae</taxon>
        <taxon>Bacteroides</taxon>
    </lineage>
</organism>
<gene>
    <name evidence="2" type="ORF">SAMN05444405_10517</name>
</gene>
<feature type="transmembrane region" description="Helical" evidence="1">
    <location>
        <begin position="146"/>
        <end position="164"/>
    </location>
</feature>
<evidence type="ECO:0000313" key="3">
    <source>
        <dbReference type="Proteomes" id="UP000184509"/>
    </source>
</evidence>
<evidence type="ECO:0000313" key="2">
    <source>
        <dbReference type="EMBL" id="SHF06530.1"/>
    </source>
</evidence>
<feature type="transmembrane region" description="Helical" evidence="1">
    <location>
        <begin position="20"/>
        <end position="39"/>
    </location>
</feature>
<evidence type="ECO:0000256" key="1">
    <source>
        <dbReference type="SAM" id="Phobius"/>
    </source>
</evidence>
<evidence type="ECO:0008006" key="4">
    <source>
        <dbReference type="Google" id="ProtNLM"/>
    </source>
</evidence>
<feature type="transmembrane region" description="Helical" evidence="1">
    <location>
        <begin position="85"/>
        <end position="105"/>
    </location>
</feature>
<dbReference type="RefSeq" id="WP_073400122.1">
    <property type="nucleotide sequence ID" value="NZ_FQTV01000005.1"/>
</dbReference>
<dbReference type="Gene3D" id="1.10.1760.20">
    <property type="match status" value="1"/>
</dbReference>
<dbReference type="Proteomes" id="UP000184509">
    <property type="component" value="Unassembled WGS sequence"/>
</dbReference>
<dbReference type="OrthoDB" id="1004635at2"/>
<proteinExistence type="predicted"/>
<keyword evidence="1" id="KW-0472">Membrane</keyword>
<protein>
    <recommendedName>
        <fullName evidence="4">ECF transporter S component</fullName>
    </recommendedName>
</protein>